<dbReference type="InterPro" id="IPR036322">
    <property type="entry name" value="WD40_repeat_dom_sf"/>
</dbReference>
<reference evidence="7 8" key="1">
    <citation type="submission" date="2021-02" db="EMBL/GenBank/DDBJ databases">
        <title>Variation within the Batrachochytrium salamandrivorans European outbreak.</title>
        <authorList>
            <person name="Kelly M."/>
            <person name="Pasmans F."/>
            <person name="Shea T.P."/>
            <person name="Munoz J.F."/>
            <person name="Carranza S."/>
            <person name="Cuomo C.A."/>
            <person name="Martel A."/>
        </authorList>
    </citation>
    <scope>NUCLEOTIDE SEQUENCE [LARGE SCALE GENOMIC DNA]</scope>
    <source>
        <strain evidence="7 8">AMFP18/2</strain>
    </source>
</reference>
<dbReference type="PROSITE" id="PS50219">
    <property type="entry name" value="CNH"/>
    <property type="match status" value="1"/>
</dbReference>
<evidence type="ECO:0000256" key="5">
    <source>
        <dbReference type="SAM" id="MobiDB-lite"/>
    </source>
</evidence>
<comment type="caution">
    <text evidence="7">The sequence shown here is derived from an EMBL/GenBank/DDBJ whole genome shotgun (WGS) entry which is preliminary data.</text>
</comment>
<dbReference type="InterPro" id="IPR032914">
    <property type="entry name" value="Vam6/VPS39/TRAP1"/>
</dbReference>
<sequence length="1032" mass="114559">MASAQDLYVAASEHASMAMPHPEPFELVFLATALNMPPIPHPQTSPQPHHHDNPLASALGSASAIFGSFSSIAASSSASTTTPTTSTTGHGASTSNLPEDSHSTSRPVFGAVELCGNDLYVGTSDGSLEHYHIDPVRESVDSQLKTRFITRKAVSASKRAVQSIMAIPTESLLAVYVDGNLDFYHLDTLLSVAQAKIPSIKRVTAYCADRTIQSPLSFTVAKRRSISNYLLDDRLVLQKDVSVLDGAQIMAQDEYVICAADTQTYKLVRLDTGVCTPLFPYEKSQMTPVAVLVGDGEFLLATSSAQGVGLGVFISSAGEPIRGTLQWPSVPIFMVFQFPYVFTLLRNNMLQIHNATSQELVQSITFPVDSPAQSMSISLYALEIKVASGSEKELDAAIDEGSTAPGALSVGTVHVVISFREEILGLAMVPWEIQVDRLLKAGSIQPGVALAEQMLSQDEGSLLNKNKLARIYIRSGILFVQDAKFSLALDYFRKGRIDPRALMFLFPDIRPSSYLAIPEGYARQWMNDMDTIDTIIAKAVQKNPEDPEDPTKSSLEAALKIEAQDMLASYLSDLRKSKISRINLRNDIDSTLLKLYAEDSTMSMYDILAGPNDCVVSECDEYLASRHRFFAQSLLYKGHGMYEQCLELWIRMASGDIVDVDFVGMSLIVDLLIELNDSDLILKFALWVLRRDPVRGVKIFTDRTDGLFESQQVLEVLESFGSRALLTYIEYLVMRQGNKDPALHTRLGMLYIDAIEHMATNDNITAQAQGFLNRKSKKQTFVEFMRDIPDPFAVARLVFVDFVEQSEFANISALQHRLDQLLPLMFLERATLLAKSQSHVAVLELLAFKIHDYVAAERYCLQAKQASVVLDSTHKSESTLSVTTVSLIYQLVSMYIGASTDLKHEKRVDCTNQAVYLLTVYFDYLDAVELLNIMPNSWGISMLAPFVQAANSQSMREQRKYQIIKALARGENTQIQKTLIDAHQSRSPVFLPREPFYVCSICTKPLRDPTLFVQLSNFQLVHFKCHNSIQPK</sequence>
<evidence type="ECO:0000313" key="7">
    <source>
        <dbReference type="EMBL" id="KAH6601017.1"/>
    </source>
</evidence>
<dbReference type="InterPro" id="IPR019452">
    <property type="entry name" value="VPS39/TGF_beta_rcpt-assoc_1"/>
</dbReference>
<evidence type="ECO:0000256" key="3">
    <source>
        <dbReference type="ARBA" id="ARBA00022490"/>
    </source>
</evidence>
<dbReference type="Pfam" id="PF00780">
    <property type="entry name" value="CNH"/>
    <property type="match status" value="1"/>
</dbReference>
<keyword evidence="2" id="KW-0813">Transport</keyword>
<keyword evidence="8" id="KW-1185">Reference proteome</keyword>
<evidence type="ECO:0000313" key="8">
    <source>
        <dbReference type="Proteomes" id="UP001648503"/>
    </source>
</evidence>
<dbReference type="Proteomes" id="UP001648503">
    <property type="component" value="Unassembled WGS sequence"/>
</dbReference>
<dbReference type="EMBL" id="JAFCIX010000022">
    <property type="protein sequence ID" value="KAH6601017.1"/>
    <property type="molecule type" value="Genomic_DNA"/>
</dbReference>
<evidence type="ECO:0000256" key="2">
    <source>
        <dbReference type="ARBA" id="ARBA00022448"/>
    </source>
</evidence>
<protein>
    <recommendedName>
        <fullName evidence="6">CNH domain-containing protein</fullName>
    </recommendedName>
</protein>
<dbReference type="PANTHER" id="PTHR12894">
    <property type="entry name" value="CNH DOMAIN CONTAINING"/>
    <property type="match status" value="1"/>
</dbReference>
<keyword evidence="4" id="KW-0653">Protein transport</keyword>
<feature type="region of interest" description="Disordered" evidence="5">
    <location>
        <begin position="77"/>
        <end position="104"/>
    </location>
</feature>
<evidence type="ECO:0000259" key="6">
    <source>
        <dbReference type="PROSITE" id="PS50219"/>
    </source>
</evidence>
<gene>
    <name evidence="7" type="ORF">BASA50_001912</name>
</gene>
<keyword evidence="3" id="KW-0963">Cytoplasm</keyword>
<dbReference type="PANTHER" id="PTHR12894:SF27">
    <property type="entry name" value="TRANSFORMING GROWTH FACTOR-BETA RECEPTOR-ASSOCIATED PROTEIN 1"/>
    <property type="match status" value="1"/>
</dbReference>
<name>A0ABQ8FMU0_9FUNG</name>
<feature type="domain" description="CNH" evidence="6">
    <location>
        <begin position="105"/>
        <end position="379"/>
    </location>
</feature>
<evidence type="ECO:0000256" key="1">
    <source>
        <dbReference type="ARBA" id="ARBA00004496"/>
    </source>
</evidence>
<organism evidence="7 8">
    <name type="scientific">Batrachochytrium salamandrivorans</name>
    <dbReference type="NCBI Taxonomy" id="1357716"/>
    <lineage>
        <taxon>Eukaryota</taxon>
        <taxon>Fungi</taxon>
        <taxon>Fungi incertae sedis</taxon>
        <taxon>Chytridiomycota</taxon>
        <taxon>Chytridiomycota incertae sedis</taxon>
        <taxon>Chytridiomycetes</taxon>
        <taxon>Rhizophydiales</taxon>
        <taxon>Rhizophydiales incertae sedis</taxon>
        <taxon>Batrachochytrium</taxon>
    </lineage>
</organism>
<dbReference type="InterPro" id="IPR001180">
    <property type="entry name" value="CNH_dom"/>
</dbReference>
<accession>A0ABQ8FMU0</accession>
<evidence type="ECO:0000256" key="4">
    <source>
        <dbReference type="ARBA" id="ARBA00022927"/>
    </source>
</evidence>
<dbReference type="SUPFAM" id="SSF50978">
    <property type="entry name" value="WD40 repeat-like"/>
    <property type="match status" value="1"/>
</dbReference>
<proteinExistence type="predicted"/>
<dbReference type="Pfam" id="PF10366">
    <property type="entry name" value="Vps39_1"/>
    <property type="match status" value="1"/>
</dbReference>
<comment type="subcellular location">
    <subcellularLocation>
        <location evidence="1">Cytoplasm</location>
    </subcellularLocation>
</comment>
<feature type="compositionally biased region" description="Low complexity" evidence="5">
    <location>
        <begin position="77"/>
        <end position="95"/>
    </location>
</feature>